<reference evidence="1 2" key="1">
    <citation type="submission" date="2011-05" db="EMBL/GenBank/DDBJ databases">
        <title>Complete sequence of chromosome 2 of Sphingobium chlorophenolicum L-1.</title>
        <authorList>
            <consortium name="US DOE Joint Genome Institute"/>
            <person name="Lucas S."/>
            <person name="Han J."/>
            <person name="Lapidus A."/>
            <person name="Cheng J.-F."/>
            <person name="Goodwin L."/>
            <person name="Pitluck S."/>
            <person name="Peters L."/>
            <person name="Daligault H."/>
            <person name="Han C."/>
            <person name="Tapia R."/>
            <person name="Land M."/>
            <person name="Hauser L."/>
            <person name="Kyrpides N."/>
            <person name="Ivanova N."/>
            <person name="Pagani I."/>
            <person name="Turner P."/>
            <person name="Copley S."/>
            <person name="Woyke T."/>
        </authorList>
    </citation>
    <scope>NUCLEOTIDE SEQUENCE [LARGE SCALE GENOMIC DNA]</scope>
    <source>
        <strain evidence="1 2">L-1</strain>
    </source>
</reference>
<gene>
    <name evidence="1" type="ORF">Sphch_3146</name>
</gene>
<sequence length="124" mass="13417">MRSAWLLARFISSIGQCECKEASTVYFRSGGDRQSSPRLLGSAHMAGWLMNSSGAETPPRAEVQCSPAEWFLLGGRQTSDFDTAGLSLSCRNLGPGVGAMTTNAPGLFFRWNCRHKREATGNSV</sequence>
<dbReference type="AlphaFoldDB" id="F6F2U9"/>
<protein>
    <submittedName>
        <fullName evidence="1">Uncharacterized protein</fullName>
    </submittedName>
</protein>
<dbReference type="HOGENOM" id="CLU_2002424_0_0_5"/>
<accession>F6F2U9</accession>
<evidence type="ECO:0000313" key="2">
    <source>
        <dbReference type="Proteomes" id="UP000007150"/>
    </source>
</evidence>
<dbReference type="STRING" id="690566.Sphch_3146"/>
<keyword evidence="2" id="KW-1185">Reference proteome</keyword>
<dbReference type="EMBL" id="CP002799">
    <property type="protein sequence ID" value="AEG50761.1"/>
    <property type="molecule type" value="Genomic_DNA"/>
</dbReference>
<organism evidence="1 2">
    <name type="scientific">Sphingobium chlorophenolicum L-1</name>
    <dbReference type="NCBI Taxonomy" id="690566"/>
    <lineage>
        <taxon>Bacteria</taxon>
        <taxon>Pseudomonadati</taxon>
        <taxon>Pseudomonadota</taxon>
        <taxon>Alphaproteobacteria</taxon>
        <taxon>Sphingomonadales</taxon>
        <taxon>Sphingomonadaceae</taxon>
        <taxon>Sphingobium</taxon>
    </lineage>
</organism>
<dbReference type="KEGG" id="sch:Sphch_3146"/>
<proteinExistence type="predicted"/>
<name>F6F2U9_SPHCR</name>
<dbReference type="Proteomes" id="UP000007150">
    <property type="component" value="Chromosome 2"/>
</dbReference>
<evidence type="ECO:0000313" key="1">
    <source>
        <dbReference type="EMBL" id="AEG50761.1"/>
    </source>
</evidence>